<name>A0AAV5U5P4_9BILA</name>
<dbReference type="Proteomes" id="UP001432027">
    <property type="component" value="Unassembled WGS sequence"/>
</dbReference>
<protein>
    <submittedName>
        <fullName evidence="3">Uncharacterized protein</fullName>
    </submittedName>
</protein>
<dbReference type="AlphaFoldDB" id="A0AAV5U5P4"/>
<organism evidence="3 4">
    <name type="scientific">Pristionchus entomophagus</name>
    <dbReference type="NCBI Taxonomy" id="358040"/>
    <lineage>
        <taxon>Eukaryota</taxon>
        <taxon>Metazoa</taxon>
        <taxon>Ecdysozoa</taxon>
        <taxon>Nematoda</taxon>
        <taxon>Chromadorea</taxon>
        <taxon>Rhabditida</taxon>
        <taxon>Rhabditina</taxon>
        <taxon>Diplogasteromorpha</taxon>
        <taxon>Diplogasteroidea</taxon>
        <taxon>Neodiplogasteridae</taxon>
        <taxon>Pristionchus</taxon>
    </lineage>
</organism>
<accession>A0AAV5U5P4</accession>
<comment type="caution">
    <text evidence="3">The sequence shown here is derived from an EMBL/GenBank/DDBJ whole genome shotgun (WGS) entry which is preliminary data.</text>
</comment>
<keyword evidence="1" id="KW-0175">Coiled coil</keyword>
<feature type="compositionally biased region" description="Basic and acidic residues" evidence="2">
    <location>
        <begin position="268"/>
        <end position="301"/>
    </location>
</feature>
<feature type="compositionally biased region" description="Basic and acidic residues" evidence="2">
    <location>
        <begin position="239"/>
        <end position="252"/>
    </location>
</feature>
<feature type="region of interest" description="Disordered" evidence="2">
    <location>
        <begin position="1"/>
        <end position="22"/>
    </location>
</feature>
<feature type="region of interest" description="Disordered" evidence="2">
    <location>
        <begin position="223"/>
        <end position="301"/>
    </location>
</feature>
<keyword evidence="4" id="KW-1185">Reference proteome</keyword>
<sequence length="301" mass="33515">RLVASSAMANHDGYSADDVSSDDESQFECIDLQVSNGVCESANSKPLTTEPWMGGLADSSSAAAAAATIEQDRMTLLQQDRSRRAQDIQDHCRQIEKAMQADDVVQKSVMWSRGGIVRHRRRSAERSSIESSIDSIDAATNEQQNLQPLTQNGQALAKYESQRREERAAELKKNVEELKKILFEAKVQRESQKETAKAAETPDVTAPCNGDIVDPTADAVKLTDKDASEINGVQIKQGITKEDEMEDPRGTNEDDSQLIITENEPTSEEEKVSGNDDGKDEEKKDEFKEYLDKKMRENEWS</sequence>
<evidence type="ECO:0000256" key="1">
    <source>
        <dbReference type="SAM" id="Coils"/>
    </source>
</evidence>
<feature type="non-terminal residue" evidence="3">
    <location>
        <position position="301"/>
    </location>
</feature>
<dbReference type="EMBL" id="BTSX01000005">
    <property type="protein sequence ID" value="GMT01806.1"/>
    <property type="molecule type" value="Genomic_DNA"/>
</dbReference>
<feature type="region of interest" description="Disordered" evidence="2">
    <location>
        <begin position="193"/>
        <end position="212"/>
    </location>
</feature>
<evidence type="ECO:0000313" key="4">
    <source>
        <dbReference type="Proteomes" id="UP001432027"/>
    </source>
</evidence>
<evidence type="ECO:0000313" key="3">
    <source>
        <dbReference type="EMBL" id="GMT01806.1"/>
    </source>
</evidence>
<feature type="non-terminal residue" evidence="3">
    <location>
        <position position="1"/>
    </location>
</feature>
<feature type="coiled-coil region" evidence="1">
    <location>
        <begin position="161"/>
        <end position="188"/>
    </location>
</feature>
<reference evidence="3" key="1">
    <citation type="submission" date="2023-10" db="EMBL/GenBank/DDBJ databases">
        <title>Genome assembly of Pristionchus species.</title>
        <authorList>
            <person name="Yoshida K."/>
            <person name="Sommer R.J."/>
        </authorList>
    </citation>
    <scope>NUCLEOTIDE SEQUENCE</scope>
    <source>
        <strain evidence="3">RS0144</strain>
    </source>
</reference>
<proteinExistence type="predicted"/>
<evidence type="ECO:0000256" key="2">
    <source>
        <dbReference type="SAM" id="MobiDB-lite"/>
    </source>
</evidence>
<gene>
    <name evidence="3" type="ORF">PENTCL1PPCAC_23980</name>
</gene>